<dbReference type="Pfam" id="PF00089">
    <property type="entry name" value="Trypsin"/>
    <property type="match status" value="1"/>
</dbReference>
<gene>
    <name evidence="2" type="ORF">ACFODZ_15990</name>
</gene>
<name>A0ABV7JF73_9GAMM</name>
<evidence type="ECO:0000259" key="1">
    <source>
        <dbReference type="PROSITE" id="PS50240"/>
    </source>
</evidence>
<accession>A0ABV7JF73</accession>
<dbReference type="InterPro" id="IPR009003">
    <property type="entry name" value="Peptidase_S1_PA"/>
</dbReference>
<dbReference type="RefSeq" id="WP_157892983.1">
    <property type="nucleotide sequence ID" value="NZ_JBHRTS010000010.1"/>
</dbReference>
<evidence type="ECO:0000313" key="3">
    <source>
        <dbReference type="Proteomes" id="UP001595533"/>
    </source>
</evidence>
<evidence type="ECO:0000313" key="2">
    <source>
        <dbReference type="EMBL" id="MFC3195757.1"/>
    </source>
</evidence>
<protein>
    <submittedName>
        <fullName evidence="2">Trypsin-like serine protease</fullName>
        <ecNumber evidence="2">3.4.21.-</ecNumber>
    </submittedName>
</protein>
<dbReference type="GO" id="GO:0016787">
    <property type="term" value="F:hydrolase activity"/>
    <property type="evidence" value="ECO:0007669"/>
    <property type="project" value="UniProtKB-KW"/>
</dbReference>
<dbReference type="InterPro" id="IPR043504">
    <property type="entry name" value="Peptidase_S1_PA_chymotrypsin"/>
</dbReference>
<dbReference type="Proteomes" id="UP001595533">
    <property type="component" value="Unassembled WGS sequence"/>
</dbReference>
<dbReference type="InterPro" id="IPR001254">
    <property type="entry name" value="Trypsin_dom"/>
</dbReference>
<dbReference type="EMBL" id="JBHRTS010000010">
    <property type="protein sequence ID" value="MFC3195757.1"/>
    <property type="molecule type" value="Genomic_DNA"/>
</dbReference>
<keyword evidence="2" id="KW-0378">Hydrolase</keyword>
<reference evidence="3" key="1">
    <citation type="journal article" date="2019" name="Int. J. Syst. Evol. Microbiol.">
        <title>The Global Catalogue of Microorganisms (GCM) 10K type strain sequencing project: providing services to taxonomists for standard genome sequencing and annotation.</title>
        <authorList>
            <consortium name="The Broad Institute Genomics Platform"/>
            <consortium name="The Broad Institute Genome Sequencing Center for Infectious Disease"/>
            <person name="Wu L."/>
            <person name="Ma J."/>
        </authorList>
    </citation>
    <scope>NUCLEOTIDE SEQUENCE [LARGE SCALE GENOMIC DNA]</scope>
    <source>
        <strain evidence="3">KCTC 42953</strain>
    </source>
</reference>
<dbReference type="SUPFAM" id="SSF50494">
    <property type="entry name" value="Trypsin-like serine proteases"/>
    <property type="match status" value="1"/>
</dbReference>
<organism evidence="2 3">
    <name type="scientific">Marinicella sediminis</name>
    <dbReference type="NCBI Taxonomy" id="1792834"/>
    <lineage>
        <taxon>Bacteria</taxon>
        <taxon>Pseudomonadati</taxon>
        <taxon>Pseudomonadota</taxon>
        <taxon>Gammaproteobacteria</taxon>
        <taxon>Lysobacterales</taxon>
        <taxon>Marinicellaceae</taxon>
        <taxon>Marinicella</taxon>
    </lineage>
</organism>
<dbReference type="EC" id="3.4.21.-" evidence="2"/>
<proteinExistence type="predicted"/>
<sequence length="300" mass="33310">MLKIFILCLSTLQIFINGDDFSTGQPLFEEVVKLKNLELLDRVIDGEPFLAVNSELMVSVPPWMVSIVNERGAVLCSGGLLNSQWMVTAEHCLLNNQYLVRYKHTVKPILDGLTVVSWKPDSKHTHPLRECTFGNEYDLKLVQVATVESDGYLQFQSNMTESLDDGHTLLTAAYPKNIPRKMTLEKIDEPSQELRTSCGYQNFQAADLYFSTKDGVICKTDSGGVVVNGENKLTALISQACDVNASPDGEDVELCEQFSNITRTQPFTAELIEQIQEIIGFYENGAATESGAFCKEVFSG</sequence>
<dbReference type="Gene3D" id="2.40.10.10">
    <property type="entry name" value="Trypsin-like serine proteases"/>
    <property type="match status" value="2"/>
</dbReference>
<dbReference type="PROSITE" id="PS50240">
    <property type="entry name" value="TRYPSIN_DOM"/>
    <property type="match status" value="1"/>
</dbReference>
<comment type="caution">
    <text evidence="2">The sequence shown here is derived from an EMBL/GenBank/DDBJ whole genome shotgun (WGS) entry which is preliminary data.</text>
</comment>
<keyword evidence="3" id="KW-1185">Reference proteome</keyword>
<feature type="domain" description="Peptidase S1" evidence="1">
    <location>
        <begin position="43"/>
        <end position="280"/>
    </location>
</feature>